<keyword evidence="3" id="KW-1185">Reference proteome</keyword>
<feature type="transmembrane region" description="Helical" evidence="1">
    <location>
        <begin position="6"/>
        <end position="28"/>
    </location>
</feature>
<evidence type="ECO:0000313" key="2">
    <source>
        <dbReference type="EMBL" id="KGP72914.1"/>
    </source>
</evidence>
<gene>
    <name evidence="2" type="ORF">N782_09785</name>
</gene>
<accession>A0A0A2TBK7</accession>
<dbReference type="RefSeq" id="WP_036818826.1">
    <property type="nucleotide sequence ID" value="NZ_AVBF01000021.1"/>
</dbReference>
<evidence type="ECO:0008006" key="4">
    <source>
        <dbReference type="Google" id="ProtNLM"/>
    </source>
</evidence>
<name>A0A0A2TBK7_9BACI</name>
<keyword evidence="1" id="KW-1133">Transmembrane helix</keyword>
<evidence type="ECO:0000313" key="3">
    <source>
        <dbReference type="Proteomes" id="UP000030147"/>
    </source>
</evidence>
<dbReference type="STRING" id="1385514.N782_09785"/>
<sequence>MLSDISIFTLIMILVVLAIPIYLSVWAYKDAKQKDKGAAYPVVVFLMVLCLPFVGIFLYAMFRNR</sequence>
<protein>
    <recommendedName>
        <fullName evidence="4">Cardiolipin synthase N-terminal domain-containing protein</fullName>
    </recommendedName>
</protein>
<dbReference type="Proteomes" id="UP000030147">
    <property type="component" value="Unassembled WGS sequence"/>
</dbReference>
<dbReference type="EMBL" id="AVBF01000021">
    <property type="protein sequence ID" value="KGP72914.1"/>
    <property type="molecule type" value="Genomic_DNA"/>
</dbReference>
<keyword evidence="1" id="KW-0812">Transmembrane</keyword>
<dbReference type="OrthoDB" id="2941093at2"/>
<dbReference type="AlphaFoldDB" id="A0A0A2TBK7"/>
<proteinExistence type="predicted"/>
<feature type="transmembrane region" description="Helical" evidence="1">
    <location>
        <begin position="40"/>
        <end position="62"/>
    </location>
</feature>
<keyword evidence="1" id="KW-0472">Membrane</keyword>
<organism evidence="2 3">
    <name type="scientific">Pontibacillus yanchengensis Y32</name>
    <dbReference type="NCBI Taxonomy" id="1385514"/>
    <lineage>
        <taxon>Bacteria</taxon>
        <taxon>Bacillati</taxon>
        <taxon>Bacillota</taxon>
        <taxon>Bacilli</taxon>
        <taxon>Bacillales</taxon>
        <taxon>Bacillaceae</taxon>
        <taxon>Pontibacillus</taxon>
    </lineage>
</organism>
<reference evidence="2 3" key="1">
    <citation type="journal article" date="2015" name="Stand. Genomic Sci.">
        <title>High quality draft genome sequence of the moderately halophilic bacterium Pontibacillus yanchengensis Y32(T) and comparison among Pontibacillus genomes.</title>
        <authorList>
            <person name="Huang J."/>
            <person name="Qiao Z.X."/>
            <person name="Tang J.W."/>
            <person name="Wang G."/>
        </authorList>
    </citation>
    <scope>NUCLEOTIDE SEQUENCE [LARGE SCALE GENOMIC DNA]</scope>
    <source>
        <strain evidence="2 3">Y32</strain>
    </source>
</reference>
<comment type="caution">
    <text evidence="2">The sequence shown here is derived from an EMBL/GenBank/DDBJ whole genome shotgun (WGS) entry which is preliminary data.</text>
</comment>
<evidence type="ECO:0000256" key="1">
    <source>
        <dbReference type="SAM" id="Phobius"/>
    </source>
</evidence>